<protein>
    <submittedName>
        <fullName evidence="3">Uncharacterized protein</fullName>
    </submittedName>
</protein>
<dbReference type="Gramene" id="OB08G10870.1">
    <property type="protein sequence ID" value="OB08G10870.1"/>
    <property type="gene ID" value="OB08G10870"/>
</dbReference>
<dbReference type="Proteomes" id="UP000006038">
    <property type="component" value="Chromosome 8"/>
</dbReference>
<accession>J3MPQ8</accession>
<dbReference type="HOGENOM" id="CLU_2926340_0_0_1"/>
<evidence type="ECO:0000256" key="2">
    <source>
        <dbReference type="SAM" id="Phobius"/>
    </source>
</evidence>
<evidence type="ECO:0000256" key="1">
    <source>
        <dbReference type="SAM" id="MobiDB-lite"/>
    </source>
</evidence>
<reference evidence="3" key="2">
    <citation type="submission" date="2013-04" db="UniProtKB">
        <authorList>
            <consortium name="EnsemblPlants"/>
        </authorList>
    </citation>
    <scope>IDENTIFICATION</scope>
</reference>
<keyword evidence="2" id="KW-0472">Membrane</keyword>
<keyword evidence="4" id="KW-1185">Reference proteome</keyword>
<feature type="transmembrane region" description="Helical" evidence="2">
    <location>
        <begin position="41"/>
        <end position="60"/>
    </location>
</feature>
<proteinExistence type="predicted"/>
<reference evidence="3" key="1">
    <citation type="journal article" date="2013" name="Nat. Commun.">
        <title>Whole-genome sequencing of Oryza brachyantha reveals mechanisms underlying Oryza genome evolution.</title>
        <authorList>
            <person name="Chen J."/>
            <person name="Huang Q."/>
            <person name="Gao D."/>
            <person name="Wang J."/>
            <person name="Lang Y."/>
            <person name="Liu T."/>
            <person name="Li B."/>
            <person name="Bai Z."/>
            <person name="Luis Goicoechea J."/>
            <person name="Liang C."/>
            <person name="Chen C."/>
            <person name="Zhang W."/>
            <person name="Sun S."/>
            <person name="Liao Y."/>
            <person name="Zhang X."/>
            <person name="Yang L."/>
            <person name="Song C."/>
            <person name="Wang M."/>
            <person name="Shi J."/>
            <person name="Liu G."/>
            <person name="Liu J."/>
            <person name="Zhou H."/>
            <person name="Zhou W."/>
            <person name="Yu Q."/>
            <person name="An N."/>
            <person name="Chen Y."/>
            <person name="Cai Q."/>
            <person name="Wang B."/>
            <person name="Liu B."/>
            <person name="Min J."/>
            <person name="Huang Y."/>
            <person name="Wu H."/>
            <person name="Li Z."/>
            <person name="Zhang Y."/>
            <person name="Yin Y."/>
            <person name="Song W."/>
            <person name="Jiang J."/>
            <person name="Jackson S.A."/>
            <person name="Wing R.A."/>
            <person name="Wang J."/>
            <person name="Chen M."/>
        </authorList>
    </citation>
    <scope>NUCLEOTIDE SEQUENCE [LARGE SCALE GENOMIC DNA]</scope>
    <source>
        <strain evidence="3">cv. IRGC 101232</strain>
    </source>
</reference>
<name>J3MPQ8_ORYBR</name>
<feature type="region of interest" description="Disordered" evidence="1">
    <location>
        <begin position="1"/>
        <end position="20"/>
    </location>
</feature>
<organism evidence="3">
    <name type="scientific">Oryza brachyantha</name>
    <name type="common">malo sina</name>
    <dbReference type="NCBI Taxonomy" id="4533"/>
    <lineage>
        <taxon>Eukaryota</taxon>
        <taxon>Viridiplantae</taxon>
        <taxon>Streptophyta</taxon>
        <taxon>Embryophyta</taxon>
        <taxon>Tracheophyta</taxon>
        <taxon>Spermatophyta</taxon>
        <taxon>Magnoliopsida</taxon>
        <taxon>Liliopsida</taxon>
        <taxon>Poales</taxon>
        <taxon>Poaceae</taxon>
        <taxon>BOP clade</taxon>
        <taxon>Oryzoideae</taxon>
        <taxon>Oryzeae</taxon>
        <taxon>Oryzinae</taxon>
        <taxon>Oryza</taxon>
    </lineage>
</organism>
<dbReference type="AlphaFoldDB" id="J3MPQ8"/>
<keyword evidence="2" id="KW-1133">Transmembrane helix</keyword>
<evidence type="ECO:0000313" key="3">
    <source>
        <dbReference type="EnsemblPlants" id="OB08G10870.1"/>
    </source>
</evidence>
<keyword evidence="2" id="KW-0812">Transmembrane</keyword>
<dbReference type="EnsemblPlants" id="OB08G10870.1">
    <property type="protein sequence ID" value="OB08G10870.1"/>
    <property type="gene ID" value="OB08G10870"/>
</dbReference>
<sequence>MEPSDRASMAKLLSRGPDSRQAAARKKNQLHFLMPIWDAKILSFAITLNLLGHTILGLFAI</sequence>
<evidence type="ECO:0000313" key="4">
    <source>
        <dbReference type="Proteomes" id="UP000006038"/>
    </source>
</evidence>